<evidence type="ECO:0000256" key="1">
    <source>
        <dbReference type="SAM" id="Phobius"/>
    </source>
</evidence>
<dbReference type="Gene3D" id="3.30.700.10">
    <property type="entry name" value="Glycoprotein, Type 4 Pilin"/>
    <property type="match status" value="1"/>
</dbReference>
<name>A0A1F8F1J4_9BACT</name>
<comment type="caution">
    <text evidence="2">The sequence shown here is derived from an EMBL/GenBank/DDBJ whole genome shotgun (WGS) entry which is preliminary data.</text>
</comment>
<dbReference type="InterPro" id="IPR012902">
    <property type="entry name" value="N_methyl_site"/>
</dbReference>
<dbReference type="PROSITE" id="PS00409">
    <property type="entry name" value="PROKAR_NTER_METHYL"/>
    <property type="match status" value="1"/>
</dbReference>
<dbReference type="Pfam" id="PF07963">
    <property type="entry name" value="N_methyl"/>
    <property type="match status" value="1"/>
</dbReference>
<protein>
    <recommendedName>
        <fullName evidence="4">Prepilin-type N-terminal cleavage/methylation domain-containing protein</fullName>
    </recommendedName>
</protein>
<accession>A0A1F8F1J4</accession>
<evidence type="ECO:0000313" key="2">
    <source>
        <dbReference type="EMBL" id="OGN06993.1"/>
    </source>
</evidence>
<dbReference type="Proteomes" id="UP000176834">
    <property type="component" value="Unassembled WGS sequence"/>
</dbReference>
<feature type="transmembrane region" description="Helical" evidence="1">
    <location>
        <begin position="20"/>
        <end position="43"/>
    </location>
</feature>
<dbReference type="SUPFAM" id="SSF54523">
    <property type="entry name" value="Pili subunits"/>
    <property type="match status" value="1"/>
</dbReference>
<keyword evidence="1" id="KW-0812">Transmembrane</keyword>
<keyword evidence="1" id="KW-1133">Transmembrane helix</keyword>
<organism evidence="2 3">
    <name type="scientific">Candidatus Yanofskybacteria bacterium RIFCSPHIGHO2_02_FULL_38_22b</name>
    <dbReference type="NCBI Taxonomy" id="1802673"/>
    <lineage>
        <taxon>Bacteria</taxon>
        <taxon>Candidatus Yanofskyibacteriota</taxon>
    </lineage>
</organism>
<dbReference type="InterPro" id="IPR045584">
    <property type="entry name" value="Pilin-like"/>
</dbReference>
<keyword evidence="1" id="KW-0472">Membrane</keyword>
<evidence type="ECO:0000313" key="3">
    <source>
        <dbReference type="Proteomes" id="UP000176834"/>
    </source>
</evidence>
<dbReference type="AlphaFoldDB" id="A0A1F8F1J4"/>
<sequence length="177" mass="19509">MFKYLNIKKFAKGFTLIELLVSIMVFSLIVVTIGTIYMSAISWERRVVATEKIQENATLVIETMAREIRVSSIPGPDASGCTATTLTISHPIYGTVTYSLNSEGSVLRQTSSTVNVSSFNVKFSRMKFCIVGSGLYDNLPSKVTILLSLENRVGTQVVPIDIQTTITSRDIQSELED</sequence>
<proteinExistence type="predicted"/>
<dbReference type="EMBL" id="MGJN01000011">
    <property type="protein sequence ID" value="OGN06993.1"/>
    <property type="molecule type" value="Genomic_DNA"/>
</dbReference>
<evidence type="ECO:0008006" key="4">
    <source>
        <dbReference type="Google" id="ProtNLM"/>
    </source>
</evidence>
<gene>
    <name evidence="2" type="ORF">A3B86_00075</name>
</gene>
<dbReference type="NCBIfam" id="TIGR02532">
    <property type="entry name" value="IV_pilin_GFxxxE"/>
    <property type="match status" value="1"/>
</dbReference>
<reference evidence="2 3" key="1">
    <citation type="journal article" date="2016" name="Nat. Commun.">
        <title>Thousands of microbial genomes shed light on interconnected biogeochemical processes in an aquifer system.</title>
        <authorList>
            <person name="Anantharaman K."/>
            <person name="Brown C.T."/>
            <person name="Hug L.A."/>
            <person name="Sharon I."/>
            <person name="Castelle C.J."/>
            <person name="Probst A.J."/>
            <person name="Thomas B.C."/>
            <person name="Singh A."/>
            <person name="Wilkins M.J."/>
            <person name="Karaoz U."/>
            <person name="Brodie E.L."/>
            <person name="Williams K.H."/>
            <person name="Hubbard S.S."/>
            <person name="Banfield J.F."/>
        </authorList>
    </citation>
    <scope>NUCLEOTIDE SEQUENCE [LARGE SCALE GENOMIC DNA]</scope>
</reference>